<sequence>MGGPNPIDGETVADPNHSLGGQNLENTSDTSKRANWQVSLIGGACACIIVLVINPGVTIWSSVSLKGKETYEHGEKSNRRIIYEGSCSTSRTLSVVIHLLINIFGSILLAASNYGMQCLTAPTRADIDKAHARKQWMDIGILSFRNLRLVSRMRAILWLLLVLSSGPLHLFYDAFTVDEDFRLLWEDDGYYLKDDPAEKRRVENMIAGDLGKLDNLTALQCINEYGSALCGACALLIWGVLILSGPRDLKTLWNLGFGSANELTLILGLRWEGNGEKSLIWNVLLANLPQLIFSFLYFQYNSLFTCMAAVEEWSGYGNKRRSLRVSSNPRGEQRWRYFLQLPYRYSIPLLVASILMHWMLSQSIFIVAVERSSIWELFTCGYLPIAIIFVIITAVFMATAVFITALRRLPTAMPVAASCSLAIAAACHHPDNIPQPDASVFPLQWGVMWRQREGSGLELTDHCGFSHYPIEKPQDGVFLQAQPCTPYIRMISEVYNLNTQMNLPALQQNVVVRHALELLAVMDIPQFVLGRVCPSLGLWKRFREAQDTWEGGRRTGVEVVSGMPMDLLDIFADAEHDDTENLILRLSLWKWQGDTAECLQHNLWDAWRLAGIVDLRRRDQCRRRLQDRQADHDADESYGDTSVLDRLMAVISIIFDCSRLPRQGHVLIGLIFPLVVASLEVPYLKRHTEAKRIVDDVRNAIKAERTYHLAKVVFQLLDDAWNDGSSWYDIDERARSQGVEVALM</sequence>
<evidence type="ECO:0000256" key="2">
    <source>
        <dbReference type="SAM" id="Phobius"/>
    </source>
</evidence>
<organism evidence="4">
    <name type="scientific">Fusarium oxysporum f. sp. vasinfectum 25433</name>
    <dbReference type="NCBI Taxonomy" id="1089449"/>
    <lineage>
        <taxon>Eukaryota</taxon>
        <taxon>Fungi</taxon>
        <taxon>Dikarya</taxon>
        <taxon>Ascomycota</taxon>
        <taxon>Pezizomycotina</taxon>
        <taxon>Sordariomycetes</taxon>
        <taxon>Hypocreomycetidae</taxon>
        <taxon>Hypocreales</taxon>
        <taxon>Nectriaceae</taxon>
        <taxon>Fusarium</taxon>
        <taxon>Fusarium oxysporum species complex</taxon>
    </lineage>
</organism>
<evidence type="ECO:0000259" key="3">
    <source>
        <dbReference type="Pfam" id="PF20163"/>
    </source>
</evidence>
<feature type="transmembrane region" description="Helical" evidence="2">
    <location>
        <begin position="381"/>
        <end position="406"/>
    </location>
</feature>
<dbReference type="Pfam" id="PF20163">
    <property type="entry name" value="DUF6536"/>
    <property type="match status" value="1"/>
</dbReference>
<feature type="transmembrane region" description="Helical" evidence="2">
    <location>
        <begin position="38"/>
        <end position="60"/>
    </location>
</feature>
<feature type="transmembrane region" description="Helical" evidence="2">
    <location>
        <begin position="225"/>
        <end position="243"/>
    </location>
</feature>
<dbReference type="InterPro" id="IPR046623">
    <property type="entry name" value="DUF6536"/>
</dbReference>
<feature type="transmembrane region" description="Helical" evidence="2">
    <location>
        <begin position="95"/>
        <end position="114"/>
    </location>
</feature>
<evidence type="ECO:0000256" key="1">
    <source>
        <dbReference type="SAM" id="MobiDB-lite"/>
    </source>
</evidence>
<reference evidence="4" key="1">
    <citation type="submission" date="2011-11" db="EMBL/GenBank/DDBJ databases">
        <title>The Genome Sequence of Fusarium oxysporum Cotton.</title>
        <authorList>
            <consortium name="The Broad Institute Genome Sequencing Platform"/>
            <person name="Ma L.-J."/>
            <person name="Gale L.R."/>
            <person name="Schwartz D.C."/>
            <person name="Zhou S."/>
            <person name="Corby-Kistler H."/>
            <person name="Young S.K."/>
            <person name="Zeng Q."/>
            <person name="Gargeya S."/>
            <person name="Fitzgerald M."/>
            <person name="Haas B."/>
            <person name="Abouelleil A."/>
            <person name="Alvarado L."/>
            <person name="Arachchi H.M."/>
            <person name="Berlin A."/>
            <person name="Brown A."/>
            <person name="Chapman S.B."/>
            <person name="Chen Z."/>
            <person name="Dunbar C."/>
            <person name="Freedman E."/>
            <person name="Gearin G."/>
            <person name="Goldberg J."/>
            <person name="Griggs A."/>
            <person name="Gujja S."/>
            <person name="Heiman D."/>
            <person name="Howarth C."/>
            <person name="Larson L."/>
            <person name="Lui A."/>
            <person name="MacDonald P.J.P."/>
            <person name="Montmayeur A."/>
            <person name="Murphy C."/>
            <person name="Neiman D."/>
            <person name="Pearson M."/>
            <person name="Priest M."/>
            <person name="Roberts A."/>
            <person name="Saif S."/>
            <person name="Shea T."/>
            <person name="Shenoy N."/>
            <person name="Sisk P."/>
            <person name="Stolte C."/>
            <person name="Sykes S."/>
            <person name="Wortman J."/>
            <person name="Nusbaum C."/>
            <person name="Birren B."/>
        </authorList>
    </citation>
    <scope>NUCLEOTIDE SEQUENCE [LARGE SCALE GENOMIC DNA]</scope>
    <source>
        <strain evidence="4">25433</strain>
    </source>
</reference>
<accession>X0KXD3</accession>
<dbReference type="PANTHER" id="PTHR35395:SF1">
    <property type="entry name" value="DUF6536 DOMAIN-CONTAINING PROTEIN"/>
    <property type="match status" value="1"/>
</dbReference>
<dbReference type="OrthoDB" id="3251668at2759"/>
<name>X0KXD3_FUSOX</name>
<dbReference type="AlphaFoldDB" id="X0KXD3"/>
<feature type="transmembrane region" description="Helical" evidence="2">
    <location>
        <begin position="279"/>
        <end position="298"/>
    </location>
</feature>
<keyword evidence="2" id="KW-0812">Transmembrane</keyword>
<proteinExistence type="predicted"/>
<dbReference type="EMBL" id="KK035299">
    <property type="protein sequence ID" value="EXM13321.1"/>
    <property type="molecule type" value="Genomic_DNA"/>
</dbReference>
<feature type="domain" description="DUF6536" evidence="3">
    <location>
        <begin position="36"/>
        <end position="176"/>
    </location>
</feature>
<protein>
    <recommendedName>
        <fullName evidence="3">DUF6536 domain-containing protein</fullName>
    </recommendedName>
</protein>
<dbReference type="HOGENOM" id="CLU_373395_0_0_1"/>
<feature type="transmembrane region" description="Helical" evidence="2">
    <location>
        <begin position="345"/>
        <end position="369"/>
    </location>
</feature>
<feature type="region of interest" description="Disordered" evidence="1">
    <location>
        <begin position="1"/>
        <end position="28"/>
    </location>
</feature>
<feature type="compositionally biased region" description="Polar residues" evidence="1">
    <location>
        <begin position="19"/>
        <end position="28"/>
    </location>
</feature>
<keyword evidence="2" id="KW-1133">Transmembrane helix</keyword>
<feature type="transmembrane region" description="Helical" evidence="2">
    <location>
        <begin position="155"/>
        <end position="172"/>
    </location>
</feature>
<dbReference type="Proteomes" id="UP000030701">
    <property type="component" value="Unassembled WGS sequence"/>
</dbReference>
<gene>
    <name evidence="4" type="ORF">FOTG_18221</name>
</gene>
<evidence type="ECO:0000313" key="4">
    <source>
        <dbReference type="EMBL" id="EXM13321.1"/>
    </source>
</evidence>
<reference evidence="4" key="2">
    <citation type="submission" date="2014-03" db="EMBL/GenBank/DDBJ databases">
        <title>The Genome Annotation of Fusarium oxysporum Cotton.</title>
        <authorList>
            <consortium name="The Broad Institute Genomics Platform"/>
            <person name="Ma L.-J."/>
            <person name="Corby-Kistler H."/>
            <person name="Broz K."/>
            <person name="Gale L.R."/>
            <person name="Jonkers W."/>
            <person name="O'Donnell K."/>
            <person name="Ploetz R."/>
            <person name="Steinberg C."/>
            <person name="Schwartz D.C."/>
            <person name="VanEtten H."/>
            <person name="Zhou S."/>
            <person name="Young S.K."/>
            <person name="Zeng Q."/>
            <person name="Gargeya S."/>
            <person name="Fitzgerald M."/>
            <person name="Abouelleil A."/>
            <person name="Alvarado L."/>
            <person name="Chapman S.B."/>
            <person name="Gainer-Dewar J."/>
            <person name="Goldberg J."/>
            <person name="Griggs A."/>
            <person name="Gujja S."/>
            <person name="Hansen M."/>
            <person name="Howarth C."/>
            <person name="Imamovic A."/>
            <person name="Ireland A."/>
            <person name="Larimer J."/>
            <person name="McCowan C."/>
            <person name="Murphy C."/>
            <person name="Pearson M."/>
            <person name="Poon T.W."/>
            <person name="Priest M."/>
            <person name="Roberts A."/>
            <person name="Saif S."/>
            <person name="Shea T."/>
            <person name="Sykes S."/>
            <person name="Wortman J."/>
            <person name="Nusbaum C."/>
            <person name="Birren B."/>
        </authorList>
    </citation>
    <scope>NUCLEOTIDE SEQUENCE</scope>
    <source>
        <strain evidence="4">25433</strain>
    </source>
</reference>
<keyword evidence="2" id="KW-0472">Membrane</keyword>
<dbReference type="PANTHER" id="PTHR35395">
    <property type="entry name" value="DUF6536 DOMAIN-CONTAINING PROTEIN"/>
    <property type="match status" value="1"/>
</dbReference>